<comment type="caution">
    <text evidence="3">The sequence shown here is derived from an EMBL/GenBank/DDBJ whole genome shotgun (WGS) entry which is preliminary data.</text>
</comment>
<reference evidence="3 4" key="1">
    <citation type="journal article" date="2015" name="Stand. Genomic Sci.">
        <title>Genomic Encyclopedia of Bacterial and Archaeal Type Strains, Phase III: the genomes of soil and plant-associated and newly described type strains.</title>
        <authorList>
            <person name="Whitman W.B."/>
            <person name="Woyke T."/>
            <person name="Klenk H.P."/>
            <person name="Zhou Y."/>
            <person name="Lilburn T.G."/>
            <person name="Beck B.J."/>
            <person name="De Vos P."/>
            <person name="Vandamme P."/>
            <person name="Eisen J.A."/>
            <person name="Garrity G."/>
            <person name="Hugenholtz P."/>
            <person name="Kyrpides N.C."/>
        </authorList>
    </citation>
    <scope>NUCLEOTIDE SEQUENCE [LARGE SCALE GENOMIC DNA]</scope>
    <source>
        <strain evidence="3 4">CGMCC 1.10116</strain>
    </source>
</reference>
<keyword evidence="4" id="KW-1185">Reference proteome</keyword>
<dbReference type="PANTHER" id="PTHR37313:SF2">
    <property type="entry name" value="UPF0749 PROTEIN YLXX"/>
    <property type="match status" value="1"/>
</dbReference>
<protein>
    <submittedName>
        <fullName evidence="3">Uncharacterized protein YlxW (UPF0749 family)</fullName>
    </submittedName>
</protein>
<proteinExistence type="inferred from homology"/>
<dbReference type="PANTHER" id="PTHR37313">
    <property type="entry name" value="UPF0749 PROTEIN RV1825"/>
    <property type="match status" value="1"/>
</dbReference>
<dbReference type="InterPro" id="IPR010273">
    <property type="entry name" value="DUF881"/>
</dbReference>
<dbReference type="Gene3D" id="3.30.70.1880">
    <property type="entry name" value="Protein of unknown function DUF881"/>
    <property type="match status" value="1"/>
</dbReference>
<gene>
    <name evidence="3" type="ORF">IQ10_02330</name>
</gene>
<sequence length="238" mass="26596">MKVKGKHIILSFVLLVTGFILALSYELTNESRATLMPGFERQWEYEDELRNQMILEQSANRELQDDLRLYQAQLRELENSLASIDAEQEVKTQNLLEDLERLRKIVGQVQVKGPGIEVSLEDASYLPDGANPNNYIVHEFHIQSVVHELFVAGAEAIAINGYRLTYQSYIQCVGPVISVDGNTSSAPFVITAIGDSDHLEAALSLYGGVKDQLLNDEISVRIQKKESILLDPHLAETG</sequence>
<evidence type="ECO:0000313" key="3">
    <source>
        <dbReference type="EMBL" id="TWI55771.1"/>
    </source>
</evidence>
<organism evidence="3 4">
    <name type="scientific">Halalkalibacter nanhaiisediminis</name>
    <dbReference type="NCBI Taxonomy" id="688079"/>
    <lineage>
        <taxon>Bacteria</taxon>
        <taxon>Bacillati</taxon>
        <taxon>Bacillota</taxon>
        <taxon>Bacilli</taxon>
        <taxon>Bacillales</taxon>
        <taxon>Bacillaceae</taxon>
        <taxon>Halalkalibacter</taxon>
    </lineage>
</organism>
<feature type="coiled-coil region" evidence="2">
    <location>
        <begin position="60"/>
        <end position="94"/>
    </location>
</feature>
<keyword evidence="2" id="KW-0175">Coiled coil</keyword>
<accession>A0A562QGA5</accession>
<dbReference type="AlphaFoldDB" id="A0A562QGA5"/>
<dbReference type="RefSeq" id="WP_144450637.1">
    <property type="nucleotide sequence ID" value="NZ_VLKZ01000006.1"/>
</dbReference>
<name>A0A562QGA5_9BACI</name>
<dbReference type="Pfam" id="PF05949">
    <property type="entry name" value="DUF881"/>
    <property type="match status" value="1"/>
</dbReference>
<evidence type="ECO:0000256" key="1">
    <source>
        <dbReference type="ARBA" id="ARBA00009108"/>
    </source>
</evidence>
<evidence type="ECO:0000313" key="4">
    <source>
        <dbReference type="Proteomes" id="UP000315711"/>
    </source>
</evidence>
<dbReference type="EMBL" id="VLKZ01000006">
    <property type="protein sequence ID" value="TWI55771.1"/>
    <property type="molecule type" value="Genomic_DNA"/>
</dbReference>
<comment type="similarity">
    <text evidence="1">Belongs to the UPF0749 family.</text>
</comment>
<dbReference type="OrthoDB" id="9776196at2"/>
<dbReference type="Proteomes" id="UP000315711">
    <property type="component" value="Unassembled WGS sequence"/>
</dbReference>
<evidence type="ECO:0000256" key="2">
    <source>
        <dbReference type="SAM" id="Coils"/>
    </source>
</evidence>